<comment type="caution">
    <text evidence="6">The sequence shown here is derived from an EMBL/GenBank/DDBJ whole genome shotgun (WGS) entry which is preliminary data.</text>
</comment>
<dbReference type="EMBL" id="RZIJ01000020">
    <property type="protein sequence ID" value="RUQ66554.1"/>
    <property type="molecule type" value="Genomic_DNA"/>
</dbReference>
<gene>
    <name evidence="6" type="primary">urtA</name>
    <name evidence="6" type="ORF">EJ913_22245</name>
</gene>
<dbReference type="PRINTS" id="PR00260">
    <property type="entry name" value="CHEMTRNSDUCR"/>
</dbReference>
<dbReference type="GO" id="GO:0004888">
    <property type="term" value="F:transmembrane signaling receptor activity"/>
    <property type="evidence" value="ECO:0007669"/>
    <property type="project" value="InterPro"/>
</dbReference>
<dbReference type="Pfam" id="PF13433">
    <property type="entry name" value="Peripla_BP_5"/>
    <property type="match status" value="1"/>
</dbReference>
<evidence type="ECO:0000259" key="4">
    <source>
        <dbReference type="PROSITE" id="PS50111"/>
    </source>
</evidence>
<dbReference type="InterPro" id="IPR004090">
    <property type="entry name" value="Chemotax_Me-accpt_rcpt"/>
</dbReference>
<keyword evidence="2" id="KW-0807">Transducer</keyword>
<organism evidence="6 7">
    <name type="scientific">Azospirillum doebereinerae</name>
    <dbReference type="NCBI Taxonomy" id="92933"/>
    <lineage>
        <taxon>Bacteria</taxon>
        <taxon>Pseudomonadati</taxon>
        <taxon>Pseudomonadota</taxon>
        <taxon>Alphaproteobacteria</taxon>
        <taxon>Rhodospirillales</taxon>
        <taxon>Azospirillaceae</taxon>
        <taxon>Azospirillum</taxon>
    </lineage>
</organism>
<dbReference type="InterPro" id="IPR028082">
    <property type="entry name" value="Peripla_BP_I"/>
</dbReference>
<keyword evidence="3" id="KW-1133">Transmembrane helix</keyword>
<proteinExistence type="inferred from homology"/>
<dbReference type="PANTHER" id="PTHR47628">
    <property type="match status" value="1"/>
</dbReference>
<dbReference type="Gene3D" id="3.40.50.2300">
    <property type="match status" value="2"/>
</dbReference>
<evidence type="ECO:0000259" key="5">
    <source>
        <dbReference type="PROSITE" id="PS50192"/>
    </source>
</evidence>
<dbReference type="GO" id="GO:0016020">
    <property type="term" value="C:membrane"/>
    <property type="evidence" value="ECO:0007669"/>
    <property type="project" value="InterPro"/>
</dbReference>
<dbReference type="SUPFAM" id="SSF53822">
    <property type="entry name" value="Periplasmic binding protein-like I"/>
    <property type="match status" value="1"/>
</dbReference>
<reference evidence="6 7" key="1">
    <citation type="submission" date="2018-12" db="EMBL/GenBank/DDBJ databases">
        <authorList>
            <person name="Yang Y."/>
        </authorList>
    </citation>
    <scope>NUCLEOTIDE SEQUENCE [LARGE SCALE GENOMIC DNA]</scope>
    <source>
        <strain evidence="6 7">GSF71</strain>
    </source>
</reference>
<dbReference type="CDD" id="cd06355">
    <property type="entry name" value="PBP1_FmdD-like"/>
    <property type="match status" value="1"/>
</dbReference>
<dbReference type="Proteomes" id="UP000280346">
    <property type="component" value="Unassembled WGS sequence"/>
</dbReference>
<feature type="transmembrane region" description="Helical" evidence="3">
    <location>
        <begin position="31"/>
        <end position="51"/>
    </location>
</feature>
<dbReference type="PANTHER" id="PTHR47628:SF1">
    <property type="entry name" value="ALIPHATIC AMIDASE EXPRESSION-REGULATING PROTEIN"/>
    <property type="match status" value="1"/>
</dbReference>
<evidence type="ECO:0000256" key="3">
    <source>
        <dbReference type="SAM" id="Phobius"/>
    </source>
</evidence>
<dbReference type="PROSITE" id="PS50111">
    <property type="entry name" value="CHEMOTAXIS_TRANSDUC_2"/>
    <property type="match status" value="1"/>
</dbReference>
<evidence type="ECO:0000256" key="2">
    <source>
        <dbReference type="PROSITE-ProRule" id="PRU00284"/>
    </source>
</evidence>
<dbReference type="InterPro" id="IPR017777">
    <property type="entry name" value="ABC_urea-bd_UrtA"/>
</dbReference>
<comment type="similarity">
    <text evidence="1">Belongs to the methyl-accepting chemotaxis (MCP) protein family.</text>
</comment>
<dbReference type="Pfam" id="PF00015">
    <property type="entry name" value="MCPsignal"/>
    <property type="match status" value="1"/>
</dbReference>
<dbReference type="GO" id="GO:0006935">
    <property type="term" value="P:chemotaxis"/>
    <property type="evidence" value="ECO:0007669"/>
    <property type="project" value="InterPro"/>
</dbReference>
<sequence>MRWGHRSRHSRPIFTAVITTPGNAMSPAKTALVSCAAVAALAALTVAVLLMTGSIGAALAGIAVNALLALGVLYGVLARRVGEPLSRLAAGATAAAGLPRTDDDVGDLTKALERLIADAAARAANETEREAERKATEERAVRLETLTRAFENKVGHLVQTVSTAAGEMTETATAMTGTAERSNQLSAAMASASGQASVNVQTVATATEELSVSIQEIGRQVASSASIAGKAVDDTRRTDAVVQGLAESANRIGQVVTMIHGIAGQTNLLALNATIEAARAGEAGKGFAVVASEVKTLANQTAKATEDISTQVGAIQSATAEAVEAIRGIAGTIADINEIAATIAAAVQQQGAATREIARSVQEAARGTEEVARNITGVTEAASDTGTAAGQVLDAAGEVSQRADQLSQEVNNFLAEVSLQSALRRRANAAGRMNASAGTGVRRVASGPATATVNTTGLAVTDDSVTIGILHSATGTMALSEGGSIQAEMLAIQQINEAGGVLGREIRIAQEDGASDWPTFADKTRKLLAEDKVAAIFGCWTSASRKAVLPMLERHNGLLYYPTFYEGLEQSKHVIYTGQEATQQILAGLDWVRREKGAKTFFLIGSDYIWPRASNAIARRHIERNGCRIVGEEYVELGHTRFEAIVAKIKATKPDVIYPIVVGGSNVAFYKQLKAAGIDLGTQTLLTNSVTEDEMLGIGGDYIAGAYTCAKYFQGLDLPANRAFVANFKKMWGADSVIGDVTANAYIGPWLWKLAVEKAGSFDVARVAAASPGIEFKDAPAGHTRIHENHHLWTKTRVGRARRDGQFDVVYETKDLIEPNPFPEGFREIAA</sequence>
<dbReference type="SUPFAM" id="SSF58104">
    <property type="entry name" value="Methyl-accepting chemotaxis protein (MCP) signaling domain"/>
    <property type="match status" value="1"/>
</dbReference>
<feature type="domain" description="Methyl-accepting transducer" evidence="4">
    <location>
        <begin position="157"/>
        <end position="386"/>
    </location>
</feature>
<protein>
    <submittedName>
        <fullName evidence="6">Urea ABC transporter substrate-binding protein</fullName>
    </submittedName>
</protein>
<name>A0A433J3W9_9PROT</name>
<keyword evidence="7" id="KW-1185">Reference proteome</keyword>
<evidence type="ECO:0000313" key="7">
    <source>
        <dbReference type="Proteomes" id="UP000280346"/>
    </source>
</evidence>
<feature type="domain" description="T-SNARE coiled-coil homology" evidence="5">
    <location>
        <begin position="316"/>
        <end position="378"/>
    </location>
</feature>
<dbReference type="GO" id="GO:0007165">
    <property type="term" value="P:signal transduction"/>
    <property type="evidence" value="ECO:0007669"/>
    <property type="project" value="UniProtKB-KW"/>
</dbReference>
<keyword evidence="3" id="KW-0812">Transmembrane</keyword>
<dbReference type="InterPro" id="IPR004089">
    <property type="entry name" value="MCPsignal_dom"/>
</dbReference>
<feature type="transmembrane region" description="Helical" evidence="3">
    <location>
        <begin position="57"/>
        <end position="77"/>
    </location>
</feature>
<evidence type="ECO:0000313" key="6">
    <source>
        <dbReference type="EMBL" id="RUQ66554.1"/>
    </source>
</evidence>
<dbReference type="AlphaFoldDB" id="A0A433J3W9"/>
<dbReference type="Gene3D" id="1.10.287.950">
    <property type="entry name" value="Methyl-accepting chemotaxis protein"/>
    <property type="match status" value="1"/>
</dbReference>
<evidence type="ECO:0000256" key="1">
    <source>
        <dbReference type="ARBA" id="ARBA00029447"/>
    </source>
</evidence>
<dbReference type="NCBIfam" id="TIGR03407">
    <property type="entry name" value="urea_ABC_UrtA"/>
    <property type="match status" value="1"/>
</dbReference>
<accession>A0A433J3W9</accession>
<dbReference type="SMART" id="SM00283">
    <property type="entry name" value="MA"/>
    <property type="match status" value="1"/>
</dbReference>
<dbReference type="PROSITE" id="PS50192">
    <property type="entry name" value="T_SNARE"/>
    <property type="match status" value="1"/>
</dbReference>
<dbReference type="OrthoDB" id="9802022at2"/>
<dbReference type="InterPro" id="IPR000727">
    <property type="entry name" value="T_SNARE_dom"/>
</dbReference>
<keyword evidence="3" id="KW-0472">Membrane</keyword>